<dbReference type="InterPro" id="IPR029039">
    <property type="entry name" value="Flavoprotein-like_sf"/>
</dbReference>
<dbReference type="InterPro" id="IPR026816">
    <property type="entry name" value="Flavodoxin_dom"/>
</dbReference>
<accession>A0ABM6EWW4</accession>
<dbReference type="RefSeq" id="WP_070971207.1">
    <property type="nucleotide sequence ID" value="NZ_CP017603.1"/>
</dbReference>
<protein>
    <submittedName>
        <fullName evidence="2">Flavodoxin</fullName>
    </submittedName>
</protein>
<dbReference type="Proteomes" id="UP000177894">
    <property type="component" value="Chromosome"/>
</dbReference>
<proteinExistence type="predicted"/>
<dbReference type="EMBL" id="CP017603">
    <property type="protein sequence ID" value="AOY77543.1"/>
    <property type="molecule type" value="Genomic_DNA"/>
</dbReference>
<organism evidence="2 3">
    <name type="scientific">Clostridium formicaceticum</name>
    <dbReference type="NCBI Taxonomy" id="1497"/>
    <lineage>
        <taxon>Bacteria</taxon>
        <taxon>Bacillati</taxon>
        <taxon>Bacillota</taxon>
        <taxon>Clostridia</taxon>
        <taxon>Eubacteriales</taxon>
        <taxon>Clostridiaceae</taxon>
        <taxon>Clostridium</taxon>
    </lineage>
</organism>
<sequence>MNTIIIYATKHGTTEKCAYMLSKKLNGRVDLHNIKSGKDPILDRYDKVIIGGSIYIGNIQKQIKKFCFKRLKELKRKKVGLFICGMQQGTIMEAEFVAAFPPELLANSIAKESFGGEFIFKKMNPIERLIVTKTLKVYKDTSNISEESINRFAQIINNSQ</sequence>
<feature type="domain" description="Flavodoxin" evidence="1">
    <location>
        <begin position="4"/>
        <end position="142"/>
    </location>
</feature>
<dbReference type="Pfam" id="PF12724">
    <property type="entry name" value="Flavodoxin_5"/>
    <property type="match status" value="1"/>
</dbReference>
<name>A0ABM6EWW4_9CLOT</name>
<evidence type="ECO:0000259" key="1">
    <source>
        <dbReference type="Pfam" id="PF12724"/>
    </source>
</evidence>
<dbReference type="PANTHER" id="PTHR38030">
    <property type="entry name" value="PROTOPORPHYRINOGEN IX DEHYDROGENASE [MENAQUINONE]"/>
    <property type="match status" value="1"/>
</dbReference>
<reference evidence="2 3" key="1">
    <citation type="submission" date="2016-10" db="EMBL/GenBank/DDBJ databases">
        <title>Complete Genome Sequence of Acetogen Clostridium formicoaceticum ATCC 27076.</title>
        <authorList>
            <person name="Bao T."/>
            <person name="Cheng C."/>
            <person name="Zhao J."/>
            <person name="Yang S.-T."/>
            <person name="Wang J."/>
            <person name="Wang M."/>
        </authorList>
    </citation>
    <scope>NUCLEOTIDE SEQUENCE [LARGE SCALE GENOMIC DNA]</scope>
    <source>
        <strain evidence="2 3">ATCC 27076</strain>
    </source>
</reference>
<dbReference type="PANTHER" id="PTHR38030:SF2">
    <property type="entry name" value="PROTOPORPHYRINOGEN IX DEHYDROGENASE [QUINONE]"/>
    <property type="match status" value="1"/>
</dbReference>
<dbReference type="Gene3D" id="3.40.50.360">
    <property type="match status" value="1"/>
</dbReference>
<evidence type="ECO:0000313" key="2">
    <source>
        <dbReference type="EMBL" id="AOY77543.1"/>
    </source>
</evidence>
<dbReference type="SUPFAM" id="SSF52218">
    <property type="entry name" value="Flavoproteins"/>
    <property type="match status" value="1"/>
</dbReference>
<gene>
    <name evidence="2" type="ORF">BJL90_17795</name>
</gene>
<evidence type="ECO:0000313" key="3">
    <source>
        <dbReference type="Proteomes" id="UP000177894"/>
    </source>
</evidence>
<dbReference type="InterPro" id="IPR052200">
    <property type="entry name" value="Protoporphyrinogen_IX_DH"/>
</dbReference>
<keyword evidence="3" id="KW-1185">Reference proteome</keyword>